<evidence type="ECO:0000256" key="1">
    <source>
        <dbReference type="SAM" id="Coils"/>
    </source>
</evidence>
<keyword evidence="1" id="KW-0175">Coiled coil</keyword>
<feature type="non-terminal residue" evidence="4">
    <location>
        <position position="1"/>
    </location>
</feature>
<keyword evidence="2" id="KW-1133">Transmembrane helix</keyword>
<keyword evidence="2" id="KW-0812">Transmembrane</keyword>
<comment type="caution">
    <text evidence="4">The sequence shown here is derived from an EMBL/GenBank/DDBJ whole genome shotgun (WGS) entry which is preliminary data.</text>
</comment>
<dbReference type="AlphaFoldDB" id="A0A7V5H2T0"/>
<feature type="domain" description="Tyrosine-protein kinase G-rich" evidence="3">
    <location>
        <begin position="406"/>
        <end position="478"/>
    </location>
</feature>
<feature type="coiled-coil region" evidence="1">
    <location>
        <begin position="351"/>
        <end position="393"/>
    </location>
</feature>
<keyword evidence="2" id="KW-0472">Membrane</keyword>
<dbReference type="EMBL" id="DRTD01000246">
    <property type="protein sequence ID" value="HHE54809.1"/>
    <property type="molecule type" value="Genomic_DNA"/>
</dbReference>
<gene>
    <name evidence="4" type="ORF">ENL21_03435</name>
</gene>
<feature type="coiled-coil region" evidence="1">
    <location>
        <begin position="221"/>
        <end position="299"/>
    </location>
</feature>
<dbReference type="InterPro" id="IPR050445">
    <property type="entry name" value="Bact_polysacc_biosynth/exp"/>
</dbReference>
<evidence type="ECO:0000256" key="2">
    <source>
        <dbReference type="SAM" id="Phobius"/>
    </source>
</evidence>
<organism evidence="4">
    <name type="scientific">Caldithrix abyssi</name>
    <dbReference type="NCBI Taxonomy" id="187145"/>
    <lineage>
        <taxon>Bacteria</taxon>
        <taxon>Pseudomonadati</taxon>
        <taxon>Calditrichota</taxon>
        <taxon>Calditrichia</taxon>
        <taxon>Calditrichales</taxon>
        <taxon>Calditrichaceae</taxon>
        <taxon>Caldithrix</taxon>
    </lineage>
</organism>
<dbReference type="Gene3D" id="3.40.50.300">
    <property type="entry name" value="P-loop containing nucleotide triphosphate hydrolases"/>
    <property type="match status" value="1"/>
</dbReference>
<dbReference type="PANTHER" id="PTHR32309:SF13">
    <property type="entry name" value="FERRIC ENTEROBACTIN TRANSPORT PROTEIN FEPE"/>
    <property type="match status" value="1"/>
</dbReference>
<evidence type="ECO:0000259" key="3">
    <source>
        <dbReference type="Pfam" id="PF13807"/>
    </source>
</evidence>
<feature type="non-terminal residue" evidence="4">
    <location>
        <position position="570"/>
    </location>
</feature>
<dbReference type="PANTHER" id="PTHR32309">
    <property type="entry name" value="TYROSINE-PROTEIN KINASE"/>
    <property type="match status" value="1"/>
</dbReference>
<proteinExistence type="predicted"/>
<name>A0A7V5H2T0_CALAY</name>
<accession>A0A7V5H2T0</accession>
<dbReference type="Proteomes" id="UP000886111">
    <property type="component" value="Unassembled WGS sequence"/>
</dbReference>
<feature type="transmembrane region" description="Helical" evidence="2">
    <location>
        <begin position="460"/>
        <end position="482"/>
    </location>
</feature>
<dbReference type="InterPro" id="IPR027417">
    <property type="entry name" value="P-loop_NTPase"/>
</dbReference>
<dbReference type="GO" id="GO:0005886">
    <property type="term" value="C:plasma membrane"/>
    <property type="evidence" value="ECO:0007669"/>
    <property type="project" value="TreeGrafter"/>
</dbReference>
<dbReference type="InterPro" id="IPR032807">
    <property type="entry name" value="GNVR"/>
</dbReference>
<dbReference type="GO" id="GO:0004713">
    <property type="term" value="F:protein tyrosine kinase activity"/>
    <property type="evidence" value="ECO:0007669"/>
    <property type="project" value="TreeGrafter"/>
</dbReference>
<evidence type="ECO:0000313" key="4">
    <source>
        <dbReference type="EMBL" id="HHE54809.1"/>
    </source>
</evidence>
<dbReference type="Pfam" id="PF13807">
    <property type="entry name" value="GNVR"/>
    <property type="match status" value="1"/>
</dbReference>
<reference evidence="4" key="1">
    <citation type="journal article" date="2020" name="mSystems">
        <title>Genome- and Community-Level Interaction Insights into Carbon Utilization and Element Cycling Functions of Hydrothermarchaeota in Hydrothermal Sediment.</title>
        <authorList>
            <person name="Zhou Z."/>
            <person name="Liu Y."/>
            <person name="Xu W."/>
            <person name="Pan J."/>
            <person name="Luo Z.H."/>
            <person name="Li M."/>
        </authorList>
    </citation>
    <scope>NUCLEOTIDE SEQUENCE [LARGE SCALE GENOMIC DNA]</scope>
    <source>
        <strain evidence="4">HyVt-76</strain>
    </source>
</reference>
<protein>
    <recommendedName>
        <fullName evidence="3">Tyrosine-protein kinase G-rich domain-containing protein</fullName>
    </recommendedName>
</protein>
<sequence length="570" mass="64771">KKWLMLILFIIGFLFAAAFLYKISPRPVYLTQALLQFQDTRKLNEIDARGRPDFESKLGILMSRKFLGKVVDDLSLVVRFSGVDRYEAVDSVFLKPNYLKGKFVLKKQGNKLQLFYTNQDHTIEDKKVLEIDYPEDRIVFYGGVGLKLKDSYWNSHKELIYTVNSRPRAIEKLLSSLGYQFKNRAKTLLLLTLKGEDRYLITKTLNEIVDQFVQENLNLKKYQTREVLSVLEEQLQTAKKELDEAAQELKVFRERNPWVGLTPGATGAISSVSTLEAQKTQLSNLKHELESLIARLKEKSGGERYSVLNEIISFLGSQGGPTAPALSSEFTTLNDERNRLLGQYAPSHPYIKENTKKLNELENKVLLTAQNVLKNFDSQINDLNKKIAESTSKIRRLPAKELRLAELERRRAIADEVYSSLLIRYNQAKIADAVEVGDVVVLDRAVVPLKISEFKTYLKIALFGLIVGLGLSIVVVLVLDFFDKTVRSSEELEKAIPIKVIGKIPVIKTEKEIVDVKFDDAVRIDPKLVTADYSPTPVGEAYRSLRTQLLFNSERKLKSVFITSLNSDEG</sequence>